<gene>
    <name evidence="1" type="ORF">E4186_03815</name>
    <name evidence="2" type="ORF">E4188_03795</name>
</gene>
<accession>A0AAE7AF16</accession>
<dbReference type="Proteomes" id="UP000502657">
    <property type="component" value="Chromosome"/>
</dbReference>
<protein>
    <submittedName>
        <fullName evidence="1">Uncharacterized protein</fullName>
    </submittedName>
</protein>
<evidence type="ECO:0000313" key="2">
    <source>
        <dbReference type="EMBL" id="QJT37775.1"/>
    </source>
</evidence>
<name>A0AAE7AF16_AERME</name>
<dbReference type="AlphaFoldDB" id="A0AAE7AF16"/>
<dbReference type="EMBL" id="CP038444">
    <property type="protein sequence ID" value="QJT29440.1"/>
    <property type="molecule type" value="Genomic_DNA"/>
</dbReference>
<dbReference type="EMBL" id="CP038448">
    <property type="protein sequence ID" value="QJT37775.1"/>
    <property type="molecule type" value="Genomic_DNA"/>
</dbReference>
<proteinExistence type="predicted"/>
<dbReference type="Proteomes" id="UP000502006">
    <property type="component" value="Chromosome"/>
</dbReference>
<sequence length="349" mass="41102">MTSFFVNGVKWDAAHTERSIDIAYFYYCHKVNKDADFYAFENAGSKEDFLRQDIARAVKNESSLKKLTSYIKCNGGDVLQSKNNPDILYKTLLDVSASFMLDREKLAFIERDGRAIDFFWSLFHMYSIDLTAYRERRSSELKVSPLAKLNPVMSHDMYTPRINSYHERSLLSHKLLISTQAINDKDRFNDIVRFFDRWDCSISEKSKHLASMEKIWEIQKNHIDMVKWVKLNQNMYKWAWEYTLENAFNNQVPLWATKDGSNEFIGRQLVIAWDLMFSNPDRQALFMMRFKKAASQQKTRMKRETIKPSTFYLDDDVKKKLNVMVKNLKMTKSALIASLIENADENDLR</sequence>
<evidence type="ECO:0000313" key="3">
    <source>
        <dbReference type="Proteomes" id="UP000502006"/>
    </source>
</evidence>
<organism evidence="1 3">
    <name type="scientific">Aeromonas media</name>
    <dbReference type="NCBI Taxonomy" id="651"/>
    <lineage>
        <taxon>Bacteria</taxon>
        <taxon>Pseudomonadati</taxon>
        <taxon>Pseudomonadota</taxon>
        <taxon>Gammaproteobacteria</taxon>
        <taxon>Aeromonadales</taxon>
        <taxon>Aeromonadaceae</taxon>
        <taxon>Aeromonas</taxon>
    </lineage>
</organism>
<evidence type="ECO:0000313" key="4">
    <source>
        <dbReference type="Proteomes" id="UP000502657"/>
    </source>
</evidence>
<dbReference type="RefSeq" id="WP_158196706.1">
    <property type="nucleotide sequence ID" value="NZ_CP038444.1"/>
</dbReference>
<evidence type="ECO:0000313" key="1">
    <source>
        <dbReference type="EMBL" id="QJT29440.1"/>
    </source>
</evidence>
<reference evidence="3 4" key="1">
    <citation type="submission" date="2019-03" db="EMBL/GenBank/DDBJ databases">
        <title>Novel transposon Tn6433 accelerates the dissemination of tet(E) in Aeromonas from aerobic biofilm under oxytetracycline stress.</title>
        <authorList>
            <person name="Shi Y."/>
            <person name="Tian Z."/>
            <person name="Zhang Y."/>
            <person name="Zhang H."/>
            <person name="Yang M."/>
        </authorList>
    </citation>
    <scope>NUCLEOTIDE SEQUENCE [LARGE SCALE GENOMIC DNA]</scope>
    <source>
        <strain evidence="2 4">R50-22</strain>
        <strain evidence="1 3">T5-8</strain>
    </source>
</reference>
<keyword evidence="4" id="KW-1185">Reference proteome</keyword>